<sequence>MPAVLLSDKLNRTFQNSYIESAPLSILMSVIASEEVDPIIRRSLQREIGLLEMKKRLTDAEIKDFERKYGMDSNEFLRAFEDGELGDAQDCFEWWGLLRGRTAIEDELRKAKMVL</sequence>
<dbReference type="Proteomes" id="UP000053961">
    <property type="component" value="Unassembled WGS sequence"/>
</dbReference>
<protein>
    <submittedName>
        <fullName evidence="1">Uncharacterized protein</fullName>
    </submittedName>
</protein>
<gene>
    <name evidence="1" type="ORF">XD72_2153</name>
    <name evidence="2" type="ORF">XE07_0932</name>
</gene>
<proteinExistence type="predicted"/>
<dbReference type="AlphaFoldDB" id="A0A101FSC6"/>
<accession>A0A101FSC6</accession>
<name>A0A101FSC6_9EURY</name>
<organism evidence="1 4">
    <name type="scientific">Methanothrix harundinacea</name>
    <dbReference type="NCBI Taxonomy" id="301375"/>
    <lineage>
        <taxon>Archaea</taxon>
        <taxon>Methanobacteriati</taxon>
        <taxon>Methanobacteriota</taxon>
        <taxon>Stenosarchaea group</taxon>
        <taxon>Methanomicrobia</taxon>
        <taxon>Methanotrichales</taxon>
        <taxon>Methanotrichaceae</taxon>
        <taxon>Methanothrix</taxon>
    </lineage>
</organism>
<comment type="caution">
    <text evidence="1">The sequence shown here is derived from an EMBL/GenBank/DDBJ whole genome shotgun (WGS) entry which is preliminary data.</text>
</comment>
<evidence type="ECO:0000313" key="1">
    <source>
        <dbReference type="EMBL" id="KUK43464.1"/>
    </source>
</evidence>
<dbReference type="EMBL" id="LGFT01000070">
    <property type="protein sequence ID" value="KUK43464.1"/>
    <property type="molecule type" value="Genomic_DNA"/>
</dbReference>
<evidence type="ECO:0000313" key="4">
    <source>
        <dbReference type="Proteomes" id="UP000057043"/>
    </source>
</evidence>
<dbReference type="PATRIC" id="fig|301375.6.peg.2297"/>
<evidence type="ECO:0000313" key="2">
    <source>
        <dbReference type="EMBL" id="KUK96723.1"/>
    </source>
</evidence>
<dbReference type="Proteomes" id="UP000057043">
    <property type="component" value="Unassembled WGS sequence"/>
</dbReference>
<reference evidence="2" key="1">
    <citation type="journal article" date="2015" name="MBio">
        <title>Genome-resolved metagenomic analysis reveals roles for candidate phyla and other microbial community members in biogeochemical transformations in oil reservoirs.</title>
        <authorList>
            <person name="Hu P."/>
            <person name="Tom L."/>
            <person name="Singh A."/>
            <person name="Thomas B.C."/>
            <person name="Baker B.J."/>
            <person name="Piceno Y.M."/>
            <person name="Andersen G.L."/>
            <person name="Banfield J.F."/>
        </authorList>
    </citation>
    <scope>NUCLEOTIDE SEQUENCE [LARGE SCALE GENOMIC DNA]</scope>
    <source>
        <strain evidence="2">56_747</strain>
    </source>
</reference>
<reference evidence="3 4" key="2">
    <citation type="journal article" date="2015" name="MBio">
        <title>Genome-Resolved Metagenomic Analysis Reveals Roles for Candidate Phyla and Other Microbial Community Members in Biogeochemical Transformations in Oil Reservoirs.</title>
        <authorList>
            <person name="Hu P."/>
            <person name="Tom L."/>
            <person name="Singh A."/>
            <person name="Thomas B.C."/>
            <person name="Baker B.J."/>
            <person name="Piceno Y.M."/>
            <person name="Andersen G.L."/>
            <person name="Banfield J.F."/>
        </authorList>
    </citation>
    <scope>NUCLEOTIDE SEQUENCE [LARGE SCALE GENOMIC DNA]</scope>
    <source>
        <strain evidence="1">57_489</strain>
    </source>
</reference>
<evidence type="ECO:0000313" key="3">
    <source>
        <dbReference type="Proteomes" id="UP000053961"/>
    </source>
</evidence>
<dbReference type="EMBL" id="LGHB01000009">
    <property type="protein sequence ID" value="KUK96723.1"/>
    <property type="molecule type" value="Genomic_DNA"/>
</dbReference>